<evidence type="ECO:0000313" key="2">
    <source>
        <dbReference type="Proteomes" id="UP001151760"/>
    </source>
</evidence>
<dbReference type="EMBL" id="BQNB010017819">
    <property type="protein sequence ID" value="GJT67551.1"/>
    <property type="molecule type" value="Genomic_DNA"/>
</dbReference>
<reference evidence="1" key="1">
    <citation type="journal article" date="2022" name="Int. J. Mol. Sci.">
        <title>Draft Genome of Tanacetum Coccineum: Genomic Comparison of Closely Related Tanacetum-Family Plants.</title>
        <authorList>
            <person name="Yamashiro T."/>
            <person name="Shiraishi A."/>
            <person name="Nakayama K."/>
            <person name="Satake H."/>
        </authorList>
    </citation>
    <scope>NUCLEOTIDE SEQUENCE</scope>
</reference>
<gene>
    <name evidence="1" type="ORF">Tco_1019031</name>
</gene>
<evidence type="ECO:0000313" key="1">
    <source>
        <dbReference type="EMBL" id="GJT67551.1"/>
    </source>
</evidence>
<protein>
    <submittedName>
        <fullName evidence="1">Uncharacterized protein</fullName>
    </submittedName>
</protein>
<name>A0ABQ5FVZ3_9ASTR</name>
<reference evidence="1" key="2">
    <citation type="submission" date="2022-01" db="EMBL/GenBank/DDBJ databases">
        <authorList>
            <person name="Yamashiro T."/>
            <person name="Shiraishi A."/>
            <person name="Satake H."/>
            <person name="Nakayama K."/>
        </authorList>
    </citation>
    <scope>NUCLEOTIDE SEQUENCE</scope>
</reference>
<sequence>QSLDEGLLPLMSEEDVIRVLEYVPRFREVEVYIEIGISLVEKHLMERMTNADSGNGDFFDLLKLGSPLDTVVEGLMSNVQNEGSIYICSYHNVDEPEEISDMFVDLDQALDELDQVIEAQDVLDLFAVYDHTQLMTKEEDQVGDVIPVEVVAEDKVAEETIIDGNVVNPTEVYDAMVALVTLKDQTRAIKRRRVMDDKEDSRMNAFMFTSKTTYTFAMVM</sequence>
<feature type="non-terminal residue" evidence="1">
    <location>
        <position position="1"/>
    </location>
</feature>
<proteinExistence type="predicted"/>
<keyword evidence="2" id="KW-1185">Reference proteome</keyword>
<dbReference type="Proteomes" id="UP001151760">
    <property type="component" value="Unassembled WGS sequence"/>
</dbReference>
<comment type="caution">
    <text evidence="1">The sequence shown here is derived from an EMBL/GenBank/DDBJ whole genome shotgun (WGS) entry which is preliminary data.</text>
</comment>
<organism evidence="1 2">
    <name type="scientific">Tanacetum coccineum</name>
    <dbReference type="NCBI Taxonomy" id="301880"/>
    <lineage>
        <taxon>Eukaryota</taxon>
        <taxon>Viridiplantae</taxon>
        <taxon>Streptophyta</taxon>
        <taxon>Embryophyta</taxon>
        <taxon>Tracheophyta</taxon>
        <taxon>Spermatophyta</taxon>
        <taxon>Magnoliopsida</taxon>
        <taxon>eudicotyledons</taxon>
        <taxon>Gunneridae</taxon>
        <taxon>Pentapetalae</taxon>
        <taxon>asterids</taxon>
        <taxon>campanulids</taxon>
        <taxon>Asterales</taxon>
        <taxon>Asteraceae</taxon>
        <taxon>Asteroideae</taxon>
        <taxon>Anthemideae</taxon>
        <taxon>Anthemidinae</taxon>
        <taxon>Tanacetum</taxon>
    </lineage>
</organism>
<accession>A0ABQ5FVZ3</accession>